<organism evidence="1 2">
    <name type="scientific">Abeliophyllum distichum</name>
    <dbReference type="NCBI Taxonomy" id="126358"/>
    <lineage>
        <taxon>Eukaryota</taxon>
        <taxon>Viridiplantae</taxon>
        <taxon>Streptophyta</taxon>
        <taxon>Embryophyta</taxon>
        <taxon>Tracheophyta</taxon>
        <taxon>Spermatophyta</taxon>
        <taxon>Magnoliopsida</taxon>
        <taxon>eudicotyledons</taxon>
        <taxon>Gunneridae</taxon>
        <taxon>Pentapetalae</taxon>
        <taxon>asterids</taxon>
        <taxon>lamiids</taxon>
        <taxon>Lamiales</taxon>
        <taxon>Oleaceae</taxon>
        <taxon>Forsythieae</taxon>
        <taxon>Abeliophyllum</taxon>
    </lineage>
</organism>
<evidence type="ECO:0000313" key="1">
    <source>
        <dbReference type="EMBL" id="KAL2469975.1"/>
    </source>
</evidence>
<dbReference type="AlphaFoldDB" id="A0ABD1Q1H9"/>
<accession>A0ABD1Q1H9</accession>
<proteinExistence type="predicted"/>
<dbReference type="EMBL" id="JBFOLK010000012">
    <property type="protein sequence ID" value="KAL2469975.1"/>
    <property type="molecule type" value="Genomic_DNA"/>
</dbReference>
<evidence type="ECO:0000313" key="2">
    <source>
        <dbReference type="Proteomes" id="UP001604336"/>
    </source>
</evidence>
<sequence length="127" mass="14134">MRGKVGQLGCGMWVVWGDHNQVIHGEKVGVAVELEDLVTMEDGATRETGPMETVRWTPLKLITDEAIRAIIRDDLGTVAVAYTKKSSGHFSIDHAKAIAMRDGLHLPRKMTIRLIWWNATSFVLVNP</sequence>
<keyword evidence="2" id="KW-1185">Reference proteome</keyword>
<dbReference type="Proteomes" id="UP001604336">
    <property type="component" value="Unassembled WGS sequence"/>
</dbReference>
<name>A0ABD1Q1H9_9LAMI</name>
<reference evidence="2" key="1">
    <citation type="submission" date="2024-07" db="EMBL/GenBank/DDBJ databases">
        <title>Two chromosome-level genome assemblies of Korean endemic species Abeliophyllum distichum and Forsythia ovata (Oleaceae).</title>
        <authorList>
            <person name="Jang H."/>
        </authorList>
    </citation>
    <scope>NUCLEOTIDE SEQUENCE [LARGE SCALE GENOMIC DNA]</scope>
</reference>
<protein>
    <submittedName>
        <fullName evidence="1">RNase H domain-containing protein</fullName>
    </submittedName>
</protein>
<comment type="caution">
    <text evidence="1">The sequence shown here is derived from an EMBL/GenBank/DDBJ whole genome shotgun (WGS) entry which is preliminary data.</text>
</comment>
<gene>
    <name evidence="1" type="ORF">Adt_38111</name>
</gene>